<keyword evidence="3" id="KW-1185">Reference proteome</keyword>
<dbReference type="Proteomes" id="UP000027120">
    <property type="component" value="Unassembled WGS sequence"/>
</dbReference>
<organism evidence="2 3">
    <name type="scientific">Citrus sinensis</name>
    <name type="common">Sweet orange</name>
    <name type="synonym">Citrus aurantium var. sinensis</name>
    <dbReference type="NCBI Taxonomy" id="2711"/>
    <lineage>
        <taxon>Eukaryota</taxon>
        <taxon>Viridiplantae</taxon>
        <taxon>Streptophyta</taxon>
        <taxon>Embryophyta</taxon>
        <taxon>Tracheophyta</taxon>
        <taxon>Spermatophyta</taxon>
        <taxon>Magnoliopsida</taxon>
        <taxon>eudicotyledons</taxon>
        <taxon>Gunneridae</taxon>
        <taxon>Pentapetalae</taxon>
        <taxon>rosids</taxon>
        <taxon>malvids</taxon>
        <taxon>Sapindales</taxon>
        <taxon>Rutaceae</taxon>
        <taxon>Aurantioideae</taxon>
        <taxon>Citrus</taxon>
    </lineage>
</organism>
<feature type="non-terminal residue" evidence="2">
    <location>
        <position position="1"/>
    </location>
</feature>
<dbReference type="AlphaFoldDB" id="A0A067E759"/>
<gene>
    <name evidence="2" type="ORF">CISIN_1g0268621mg</name>
</gene>
<protein>
    <submittedName>
        <fullName evidence="2">Uncharacterized protein</fullName>
    </submittedName>
</protein>
<name>A0A067E759_CITSI</name>
<proteinExistence type="predicted"/>
<dbReference type="EMBL" id="KK785066">
    <property type="protein sequence ID" value="KDO50923.1"/>
    <property type="molecule type" value="Genomic_DNA"/>
</dbReference>
<dbReference type="EMBL" id="KK785066">
    <property type="protein sequence ID" value="KDO50922.1"/>
    <property type="molecule type" value="Genomic_DNA"/>
</dbReference>
<reference evidence="2 3" key="1">
    <citation type="submission" date="2014-04" db="EMBL/GenBank/DDBJ databases">
        <authorList>
            <consortium name="International Citrus Genome Consortium"/>
            <person name="Gmitter F."/>
            <person name="Chen C."/>
            <person name="Farmerie W."/>
            <person name="Harkins T."/>
            <person name="Desany B."/>
            <person name="Mohiuddin M."/>
            <person name="Kodira C."/>
            <person name="Borodovsky M."/>
            <person name="Lomsadze A."/>
            <person name="Burns P."/>
            <person name="Jenkins J."/>
            <person name="Prochnik S."/>
            <person name="Shu S."/>
            <person name="Chapman J."/>
            <person name="Pitluck S."/>
            <person name="Schmutz J."/>
            <person name="Rokhsar D."/>
        </authorList>
    </citation>
    <scope>NUCLEOTIDE SEQUENCE</scope>
</reference>
<feature type="region of interest" description="Disordered" evidence="1">
    <location>
        <begin position="1"/>
        <end position="23"/>
    </location>
</feature>
<sequence length="23" mass="2602">IPVKAPNTARGELETTYLDEDLR</sequence>
<accession>A0A067E759</accession>
<evidence type="ECO:0000313" key="3">
    <source>
        <dbReference type="Proteomes" id="UP000027120"/>
    </source>
</evidence>
<evidence type="ECO:0000256" key="1">
    <source>
        <dbReference type="SAM" id="MobiDB-lite"/>
    </source>
</evidence>
<evidence type="ECO:0000313" key="2">
    <source>
        <dbReference type="EMBL" id="KDO50923.1"/>
    </source>
</evidence>